<dbReference type="Proteomes" id="UP001430701">
    <property type="component" value="Unassembled WGS sequence"/>
</dbReference>
<sequence length="180" mass="19744">MSTHLFKPRPGGVFHVWDLHDFPLLRFQSGTQDVQALRPLGGGHLQFYERGTTTPKLTWSDREKSVPNPNLVPLDSAGRITPPWRNYLARLSLTQDSDTLRALYETLDKTVAQIQNGQSLRLSILSRQSIDVDGVVSNGVAVLALVGDEATPTAEAYYGTDATGAQGRGLSQRHSCHGCF</sequence>
<organism evidence="1 3">
    <name type="scientific">Xylella taiwanensis</name>
    <dbReference type="NCBI Taxonomy" id="1444770"/>
    <lineage>
        <taxon>Bacteria</taxon>
        <taxon>Pseudomonadati</taxon>
        <taxon>Pseudomonadota</taxon>
        <taxon>Gammaproteobacteria</taxon>
        <taxon>Lysobacterales</taxon>
        <taxon>Lysobacteraceae</taxon>
        <taxon>Xylella</taxon>
    </lineage>
</organism>
<evidence type="ECO:0000313" key="4">
    <source>
        <dbReference type="Proteomes" id="UP001430701"/>
    </source>
</evidence>
<evidence type="ECO:0000313" key="1">
    <source>
        <dbReference type="EMBL" id="EWS78468.1"/>
    </source>
</evidence>
<dbReference type="RefSeq" id="WP_038270877.1">
    <property type="nucleotide sequence ID" value="NZ_CP053627.1"/>
</dbReference>
<accession>Z9JKG7</accession>
<dbReference type="GeneID" id="68900148"/>
<proteinExistence type="predicted"/>
<evidence type="ECO:0000313" key="3">
    <source>
        <dbReference type="Proteomes" id="UP000020406"/>
    </source>
</evidence>
<dbReference type="OrthoDB" id="6038362at2"/>
<dbReference type="EMBL" id="JDSQ01000007">
    <property type="protein sequence ID" value="EWS78468.1"/>
    <property type="molecule type" value="Genomic_DNA"/>
</dbReference>
<dbReference type="AlphaFoldDB" id="Z9JKG7"/>
<name>Z9JKG7_9GAMM</name>
<keyword evidence="4" id="KW-1185">Reference proteome</keyword>
<protein>
    <submittedName>
        <fullName evidence="1">Uncharacterized protein</fullName>
    </submittedName>
</protein>
<comment type="caution">
    <text evidence="1">The sequence shown here is derived from an EMBL/GenBank/DDBJ whole genome shotgun (WGS) entry which is preliminary data.</text>
</comment>
<gene>
    <name evidence="1" type="ORF">AF72_05170</name>
    <name evidence="2" type="ORF">LPH55_07270</name>
</gene>
<evidence type="ECO:0000313" key="2">
    <source>
        <dbReference type="EMBL" id="MCD8473258.1"/>
    </source>
</evidence>
<reference evidence="1 3" key="1">
    <citation type="journal article" date="2014" name="Genome Announc.">
        <title>Draft Genome Sequence of Xylella fastidiosa Pear Leaf Scorch Strain in Taiwan.</title>
        <authorList>
            <person name="Su C.C."/>
            <person name="Deng W.L."/>
            <person name="Jan F.J."/>
            <person name="Chang C.J."/>
            <person name="Huang H."/>
            <person name="Chen J."/>
        </authorList>
    </citation>
    <scope>NUCLEOTIDE SEQUENCE [LARGE SCALE GENOMIC DNA]</scope>
    <source>
        <strain evidence="1 3">PLS229</strain>
    </source>
</reference>
<reference evidence="2" key="2">
    <citation type="submission" date="2021-11" db="EMBL/GenBank/DDBJ databases">
        <title>Genome sequence of Xylella taiwanensis PLS432.</title>
        <authorList>
            <person name="Weng L.-W."/>
            <person name="Su C.-C."/>
            <person name="Tsai C.-W."/>
            <person name="Kuo C.-H."/>
        </authorList>
    </citation>
    <scope>NUCLEOTIDE SEQUENCE</scope>
    <source>
        <strain evidence="2">PLS432</strain>
    </source>
</reference>
<dbReference type="Proteomes" id="UP000020406">
    <property type="component" value="Unassembled WGS sequence"/>
</dbReference>
<dbReference type="EMBL" id="JAJPPU010000002">
    <property type="protein sequence ID" value="MCD8473258.1"/>
    <property type="molecule type" value="Genomic_DNA"/>
</dbReference>
<dbReference type="PATRIC" id="fig|1444770.3.peg.1238"/>
<dbReference type="KEGG" id="xtw:AB672_02500"/>